<organism evidence="1 2">
    <name type="scientific">Anaerobacillus arseniciselenatis</name>
    <dbReference type="NCBI Taxonomy" id="85682"/>
    <lineage>
        <taxon>Bacteria</taxon>
        <taxon>Bacillati</taxon>
        <taxon>Bacillota</taxon>
        <taxon>Bacilli</taxon>
        <taxon>Bacillales</taxon>
        <taxon>Bacillaceae</taxon>
        <taxon>Anaerobacillus</taxon>
    </lineage>
</organism>
<dbReference type="EMBL" id="MLQQ01000045">
    <property type="protein sequence ID" value="OIJ09350.1"/>
    <property type="molecule type" value="Genomic_DNA"/>
</dbReference>
<dbReference type="PANTHER" id="PTHR35586:SF1">
    <property type="entry name" value="SLL1691 PROTEIN"/>
    <property type="match status" value="1"/>
</dbReference>
<keyword evidence="2" id="KW-1185">Reference proteome</keyword>
<dbReference type="PANTHER" id="PTHR35586">
    <property type="entry name" value="SLL1691 PROTEIN"/>
    <property type="match status" value="1"/>
</dbReference>
<sequence>MSEELFTDIIKGEERRVDILVKTKLKGKDVAIIVHTETQAYYQKDFAERMFIYFSRLYEKHRKAIIPIAVYSYDERKNEPNTFQISIPTLPIMQFEFLTLELNKKNWREYIKDENPVTAALLSKMNYTKTEQDELKREFFRMLIKLETRYDKARMALVSGFFECYLPINLNEDVQLLEKEERVKVVELMNSWERKGFEEGIEKGIEKGLEEGIQKGIEKERKEMIFRLLDQGCDMKTITTVTQLSEKEVKKIILENK</sequence>
<dbReference type="Proteomes" id="UP000180098">
    <property type="component" value="Unassembled WGS sequence"/>
</dbReference>
<evidence type="ECO:0008006" key="3">
    <source>
        <dbReference type="Google" id="ProtNLM"/>
    </source>
</evidence>
<dbReference type="OrthoDB" id="419816at2"/>
<dbReference type="RefSeq" id="WP_071314559.1">
    <property type="nucleotide sequence ID" value="NZ_MLQQ01000045.1"/>
</dbReference>
<comment type="caution">
    <text evidence="1">The sequence shown here is derived from an EMBL/GenBank/DDBJ whole genome shotgun (WGS) entry which is preliminary data.</text>
</comment>
<reference evidence="1 2" key="1">
    <citation type="submission" date="2016-10" db="EMBL/GenBank/DDBJ databases">
        <title>Draft genome sequences of four alkaliphilic bacteria belonging to the Anaerobacillus genus.</title>
        <authorList>
            <person name="Bassil N.M."/>
            <person name="Lloyd J.R."/>
        </authorList>
    </citation>
    <scope>NUCLEOTIDE SEQUENCE [LARGE SCALE GENOMIC DNA]</scope>
    <source>
        <strain evidence="1 2">DSM 15340</strain>
    </source>
</reference>
<evidence type="ECO:0000313" key="2">
    <source>
        <dbReference type="Proteomes" id="UP000180098"/>
    </source>
</evidence>
<name>A0A1S2LAR9_9BACI</name>
<accession>A0A1S2LAR9</accession>
<gene>
    <name evidence="1" type="ORF">BKP35_16930</name>
</gene>
<proteinExistence type="predicted"/>
<protein>
    <recommendedName>
        <fullName evidence="3">Transposase</fullName>
    </recommendedName>
</protein>
<evidence type="ECO:0000313" key="1">
    <source>
        <dbReference type="EMBL" id="OIJ09350.1"/>
    </source>
</evidence>
<dbReference type="AlphaFoldDB" id="A0A1S2LAR9"/>